<dbReference type="AlphaFoldDB" id="A0A9D7SZK5"/>
<sequence>MYFNNAISSILNEQFEDIIPLVTKGFLSTSCDCFFKKAFGLYKQIISKSIEECRIQEKEEQYYFLNSIYYYYNESNYRKNQYNPKISQFSSDNYQMALKYINLFLANSDHHFIGFHIKSLILIALEDYNNGLISLETSLKIKNNSQGLFELGKLKETNLKGFGMAELFHSILMNPSSKCAQEYFFNRVRIRRIKLKSNLNNYLVDLFNLQHNQMYSDSIPRLFENGFMNERWRYGSKYESMETILLEFITTLMNERQLFGVTNLFEEDYIKIVEKPRILPAIPPPQERKYISSISDANELYNPYYDSNLDMDQQSMEFWNEI</sequence>
<protein>
    <submittedName>
        <fullName evidence="1">Uncharacterized protein</fullName>
    </submittedName>
</protein>
<dbReference type="EMBL" id="JADKGY010000033">
    <property type="protein sequence ID" value="MBK9985216.1"/>
    <property type="molecule type" value="Genomic_DNA"/>
</dbReference>
<accession>A0A9D7SZK5</accession>
<dbReference type="Proteomes" id="UP000808337">
    <property type="component" value="Unassembled WGS sequence"/>
</dbReference>
<evidence type="ECO:0000313" key="1">
    <source>
        <dbReference type="EMBL" id="MBK9985216.1"/>
    </source>
</evidence>
<organism evidence="1 2">
    <name type="scientific">Candidatus Opimibacter skivensis</name>
    <dbReference type="NCBI Taxonomy" id="2982028"/>
    <lineage>
        <taxon>Bacteria</taxon>
        <taxon>Pseudomonadati</taxon>
        <taxon>Bacteroidota</taxon>
        <taxon>Saprospiria</taxon>
        <taxon>Saprospirales</taxon>
        <taxon>Saprospiraceae</taxon>
        <taxon>Candidatus Opimibacter</taxon>
    </lineage>
</organism>
<evidence type="ECO:0000313" key="2">
    <source>
        <dbReference type="Proteomes" id="UP000808337"/>
    </source>
</evidence>
<proteinExistence type="predicted"/>
<reference evidence="1 2" key="1">
    <citation type="submission" date="2020-10" db="EMBL/GenBank/DDBJ databases">
        <title>Connecting structure to function with the recovery of over 1000 high-quality activated sludge metagenome-assembled genomes encoding full-length rRNA genes using long-read sequencing.</title>
        <authorList>
            <person name="Singleton C.M."/>
            <person name="Petriglieri F."/>
            <person name="Kristensen J.M."/>
            <person name="Kirkegaard R.H."/>
            <person name="Michaelsen T.Y."/>
            <person name="Andersen M.H."/>
            <person name="Karst S.M."/>
            <person name="Dueholm M.S."/>
            <person name="Nielsen P.H."/>
            <person name="Albertsen M."/>
        </authorList>
    </citation>
    <scope>NUCLEOTIDE SEQUENCE [LARGE SCALE GENOMIC DNA]</scope>
    <source>
        <strain evidence="1">Ribe_18-Q3-R11-54_MAXAC.273</strain>
    </source>
</reference>
<gene>
    <name evidence="1" type="ORF">IPP15_23175</name>
</gene>
<comment type="caution">
    <text evidence="1">The sequence shown here is derived from an EMBL/GenBank/DDBJ whole genome shotgun (WGS) entry which is preliminary data.</text>
</comment>
<name>A0A9D7SZK5_9BACT</name>